<keyword evidence="8" id="KW-1185">Reference proteome</keyword>
<dbReference type="Proteomes" id="UP001605036">
    <property type="component" value="Unassembled WGS sequence"/>
</dbReference>
<dbReference type="Gene3D" id="3.40.800.20">
    <property type="entry name" value="Histone deacetylase domain"/>
    <property type="match status" value="1"/>
</dbReference>
<dbReference type="Pfam" id="PF00850">
    <property type="entry name" value="Hist_deacetyl"/>
    <property type="match status" value="1"/>
</dbReference>
<dbReference type="SUPFAM" id="SSF52768">
    <property type="entry name" value="Arginase/deacetylase"/>
    <property type="match status" value="1"/>
</dbReference>
<evidence type="ECO:0000313" key="7">
    <source>
        <dbReference type="EMBL" id="KAL2631944.1"/>
    </source>
</evidence>
<keyword evidence="4" id="KW-0378">Hydrolase</keyword>
<accession>A0ABD1YQH8</accession>
<dbReference type="PRINTS" id="PR01270">
    <property type="entry name" value="HDASUPER"/>
</dbReference>
<dbReference type="CDD" id="cd09996">
    <property type="entry name" value="HDAC_classII_1"/>
    <property type="match status" value="1"/>
</dbReference>
<evidence type="ECO:0000259" key="6">
    <source>
        <dbReference type="Pfam" id="PF00850"/>
    </source>
</evidence>
<reference evidence="7 8" key="1">
    <citation type="submission" date="2024-09" db="EMBL/GenBank/DDBJ databases">
        <title>Chromosome-scale assembly of Riccia fluitans.</title>
        <authorList>
            <person name="Paukszto L."/>
            <person name="Sawicki J."/>
            <person name="Karawczyk K."/>
            <person name="Piernik-Szablinska J."/>
            <person name="Szczecinska M."/>
            <person name="Mazdziarz M."/>
        </authorList>
    </citation>
    <scope>NUCLEOTIDE SEQUENCE [LARGE SCALE GENOMIC DNA]</scope>
    <source>
        <strain evidence="7">Rf_01</strain>
        <tissue evidence="7">Aerial parts of the thallus</tissue>
    </source>
</reference>
<dbReference type="GO" id="GO:0046872">
    <property type="term" value="F:metal ion binding"/>
    <property type="evidence" value="ECO:0007669"/>
    <property type="project" value="UniProtKB-KW"/>
</dbReference>
<dbReference type="InterPro" id="IPR023696">
    <property type="entry name" value="Ureohydrolase_dom_sf"/>
</dbReference>
<dbReference type="InterPro" id="IPR023801">
    <property type="entry name" value="His_deacetylse_dom"/>
</dbReference>
<feature type="domain" description="Histone deacetylase" evidence="6">
    <location>
        <begin position="59"/>
        <end position="351"/>
    </location>
</feature>
<keyword evidence="3" id="KW-0479">Metal-binding</keyword>
<comment type="caution">
    <text evidence="7">The sequence shown here is derived from an EMBL/GenBank/DDBJ whole genome shotgun (WGS) entry which is preliminary data.</text>
</comment>
<evidence type="ECO:0000256" key="3">
    <source>
        <dbReference type="ARBA" id="ARBA00022723"/>
    </source>
</evidence>
<dbReference type="GO" id="GO:0016787">
    <property type="term" value="F:hydrolase activity"/>
    <property type="evidence" value="ECO:0007669"/>
    <property type="project" value="UniProtKB-KW"/>
</dbReference>
<proteinExistence type="inferred from homology"/>
<evidence type="ECO:0000256" key="4">
    <source>
        <dbReference type="ARBA" id="ARBA00022801"/>
    </source>
</evidence>
<organism evidence="7 8">
    <name type="scientific">Riccia fluitans</name>
    <dbReference type="NCBI Taxonomy" id="41844"/>
    <lineage>
        <taxon>Eukaryota</taxon>
        <taxon>Viridiplantae</taxon>
        <taxon>Streptophyta</taxon>
        <taxon>Embryophyta</taxon>
        <taxon>Marchantiophyta</taxon>
        <taxon>Marchantiopsida</taxon>
        <taxon>Marchantiidae</taxon>
        <taxon>Marchantiales</taxon>
        <taxon>Ricciaceae</taxon>
        <taxon>Riccia</taxon>
    </lineage>
</organism>
<comment type="similarity">
    <text evidence="2">Belongs to the histone deacetylase family.</text>
</comment>
<dbReference type="PANTHER" id="PTHR10625">
    <property type="entry name" value="HISTONE DEACETYLASE HDAC1-RELATED"/>
    <property type="match status" value="1"/>
</dbReference>
<dbReference type="EMBL" id="JBHFFA010000004">
    <property type="protein sequence ID" value="KAL2631944.1"/>
    <property type="molecule type" value="Genomic_DNA"/>
</dbReference>
<sequence>MADEVAVEFTASPVVAGNDDDGRPKMNVFWNNGMLAHNAGEGVFDTLYDPGFLAVLDNHPDNPERIINIVSILKKGPIAPYIRWHEGAPAQLEELTTFHTPAYIRDLLDANKAGGGKIFCEGTQLNPGSWKATLLAAGTTLMAMRYIVEGHGKLAYALVRPPGHHAQPALADGYCFINNAGVAVQLAIDSGIKKVAVVDIDAHYGNGTAEGFYDRNDVFTISLHMPHGSWGDSHPQSGLPDEVGRGAGIGYNLNIPLPNGTGDYGYEYAMKELVLPALAHFKPEILVVTFGQDSSVLDPNGRQCITAEGYRTLGRILVEQADKYADGRILLVQEGGYHLTYTAYCAHFMVEGILKLPENLLLDIQSGFADDEAWIAAKVDEIKQTFTDAVAAAKKEVKTEGS</sequence>
<name>A0ABD1YQH8_9MARC</name>
<gene>
    <name evidence="7" type="ORF">R1flu_016630</name>
</gene>
<dbReference type="InterPro" id="IPR000286">
    <property type="entry name" value="HDACs"/>
</dbReference>
<evidence type="ECO:0000256" key="1">
    <source>
        <dbReference type="ARBA" id="ARBA00001947"/>
    </source>
</evidence>
<evidence type="ECO:0000256" key="2">
    <source>
        <dbReference type="ARBA" id="ARBA00005947"/>
    </source>
</evidence>
<dbReference type="PANTHER" id="PTHR10625:SF17">
    <property type="entry name" value="HISTONE DEACETYLASE 8"/>
    <property type="match status" value="1"/>
</dbReference>
<evidence type="ECO:0000256" key="5">
    <source>
        <dbReference type="ARBA" id="ARBA00022833"/>
    </source>
</evidence>
<dbReference type="AlphaFoldDB" id="A0ABD1YQH8"/>
<comment type="cofactor">
    <cofactor evidence="1">
        <name>Zn(2+)</name>
        <dbReference type="ChEBI" id="CHEBI:29105"/>
    </cofactor>
</comment>
<dbReference type="InterPro" id="IPR037138">
    <property type="entry name" value="His_deacetylse_dom_sf"/>
</dbReference>
<protein>
    <recommendedName>
        <fullName evidence="6">Histone deacetylase domain-containing protein</fullName>
    </recommendedName>
</protein>
<evidence type="ECO:0000313" key="8">
    <source>
        <dbReference type="Proteomes" id="UP001605036"/>
    </source>
</evidence>
<keyword evidence="5" id="KW-0862">Zinc</keyword>